<name>A0A140L2W4_9FIRM</name>
<dbReference type="STRING" id="520762.AN619_20590"/>
<keyword evidence="6" id="KW-1185">Reference proteome</keyword>
<dbReference type="PROSITE" id="PS51257">
    <property type="entry name" value="PROKAR_LIPOPROTEIN"/>
    <property type="match status" value="1"/>
</dbReference>
<dbReference type="GO" id="GO:0055052">
    <property type="term" value="C:ATP-binding cassette (ABC) transporter complex, substrate-binding subunit-containing"/>
    <property type="evidence" value="ECO:0007669"/>
    <property type="project" value="TreeGrafter"/>
</dbReference>
<dbReference type="EMBL" id="LOEE01000045">
    <property type="protein sequence ID" value="KXG74889.1"/>
    <property type="molecule type" value="Genomic_DNA"/>
</dbReference>
<evidence type="ECO:0000256" key="3">
    <source>
        <dbReference type="ARBA" id="ARBA00022729"/>
    </source>
</evidence>
<evidence type="ECO:0000313" key="6">
    <source>
        <dbReference type="Proteomes" id="UP000070456"/>
    </source>
</evidence>
<dbReference type="Gene3D" id="3.40.190.10">
    <property type="entry name" value="Periplasmic binding protein-like II"/>
    <property type="match status" value="1"/>
</dbReference>
<protein>
    <submittedName>
        <fullName evidence="5">Maltose-binding periplasmic protein</fullName>
    </submittedName>
</protein>
<organism evidence="5 6">
    <name type="scientific">Thermotalea metallivorans</name>
    <dbReference type="NCBI Taxonomy" id="520762"/>
    <lineage>
        <taxon>Bacteria</taxon>
        <taxon>Bacillati</taxon>
        <taxon>Bacillota</taxon>
        <taxon>Clostridia</taxon>
        <taxon>Peptostreptococcales</taxon>
        <taxon>Thermotaleaceae</taxon>
        <taxon>Thermotalea</taxon>
    </lineage>
</organism>
<gene>
    <name evidence="5" type="primary">malE_2</name>
    <name evidence="5" type="ORF">AN619_20590</name>
</gene>
<sequence>MKKLSLLLAGILLIGAFLAGCDTRTTDTKVSGREVRLAVWGSSPAEVQALDKTIADFEGETGIKVVKEVISDSYLDIIKTRLIGGEGPDVFYLDSYAAAEVIESGAVMALDEWITDDFKIDDFYPSLVNAFRGSDGKLYGIPKDYSTLALYYNENLLKEAGYTPEDIPDSLEELHRFAEALQPKLQEGRKALTVMTDLARMMYLAESTGVDIIKDDKANIADPEIIKNLQLMVDARAKGYADNPQGLGTGWNGEAFGVQKTAMMIEGNWVISFLKEQFPEVKYGVKEVPTYNGKKGTMAYTVAYVINADTDNKENAWTFIQYMTGPKGMDTWTKGSGVLPSRKSVAQSQNLEKDPVKSAHVAGAQYATPWQKGIHLPTVMTNFNNEFLSAFLGKKSLKEAMEKAQEVANKEIAAQK</sequence>
<comment type="caution">
    <text evidence="5">The sequence shown here is derived from an EMBL/GenBank/DDBJ whole genome shotgun (WGS) entry which is preliminary data.</text>
</comment>
<dbReference type="PATRIC" id="fig|520762.4.peg.2274"/>
<evidence type="ECO:0000256" key="2">
    <source>
        <dbReference type="ARBA" id="ARBA00022448"/>
    </source>
</evidence>
<proteinExistence type="inferred from homology"/>
<dbReference type="GO" id="GO:0042956">
    <property type="term" value="P:maltodextrin transmembrane transport"/>
    <property type="evidence" value="ECO:0007669"/>
    <property type="project" value="TreeGrafter"/>
</dbReference>
<dbReference type="PANTHER" id="PTHR30061:SF50">
    <property type="entry name" value="MALTOSE_MALTODEXTRIN-BINDING PERIPLASMIC PROTEIN"/>
    <property type="match status" value="1"/>
</dbReference>
<feature type="signal peptide" evidence="4">
    <location>
        <begin position="1"/>
        <end position="19"/>
    </location>
</feature>
<dbReference type="Pfam" id="PF13416">
    <property type="entry name" value="SBP_bac_8"/>
    <property type="match status" value="1"/>
</dbReference>
<keyword evidence="2" id="KW-0813">Transport</keyword>
<comment type="similarity">
    <text evidence="1">Belongs to the bacterial solute-binding protein 1 family.</text>
</comment>
<dbReference type="RefSeq" id="WP_068556644.1">
    <property type="nucleotide sequence ID" value="NZ_LOEE01000045.1"/>
</dbReference>
<dbReference type="Proteomes" id="UP000070456">
    <property type="component" value="Unassembled WGS sequence"/>
</dbReference>
<dbReference type="GO" id="GO:0015768">
    <property type="term" value="P:maltose transport"/>
    <property type="evidence" value="ECO:0007669"/>
    <property type="project" value="TreeGrafter"/>
</dbReference>
<keyword evidence="3 4" id="KW-0732">Signal</keyword>
<reference evidence="5 6" key="1">
    <citation type="submission" date="2015-12" db="EMBL/GenBank/DDBJ databases">
        <title>Draft genome sequence of the thermoanaerobe Thermotalea metallivorans, an isolate from the runoff channel of the Great Artesian Basin, Australia.</title>
        <authorList>
            <person name="Patel B.K."/>
        </authorList>
    </citation>
    <scope>NUCLEOTIDE SEQUENCE [LARGE SCALE GENOMIC DNA]</scope>
    <source>
        <strain evidence="5 6">B2-1</strain>
    </source>
</reference>
<dbReference type="PANTHER" id="PTHR30061">
    <property type="entry name" value="MALTOSE-BINDING PERIPLASMIC PROTEIN"/>
    <property type="match status" value="1"/>
</dbReference>
<dbReference type="GO" id="GO:1901982">
    <property type="term" value="F:maltose binding"/>
    <property type="evidence" value="ECO:0007669"/>
    <property type="project" value="TreeGrafter"/>
</dbReference>
<dbReference type="CDD" id="cd14748">
    <property type="entry name" value="PBP2_UgpB"/>
    <property type="match status" value="1"/>
</dbReference>
<accession>A0A140L2W4</accession>
<evidence type="ECO:0000256" key="1">
    <source>
        <dbReference type="ARBA" id="ARBA00008520"/>
    </source>
</evidence>
<feature type="chain" id="PRO_5038924084" evidence="4">
    <location>
        <begin position="20"/>
        <end position="416"/>
    </location>
</feature>
<dbReference type="InterPro" id="IPR006059">
    <property type="entry name" value="SBP"/>
</dbReference>
<dbReference type="OrthoDB" id="383937at2"/>
<dbReference type="SUPFAM" id="SSF53850">
    <property type="entry name" value="Periplasmic binding protein-like II"/>
    <property type="match status" value="1"/>
</dbReference>
<evidence type="ECO:0000256" key="4">
    <source>
        <dbReference type="SAM" id="SignalP"/>
    </source>
</evidence>
<evidence type="ECO:0000313" key="5">
    <source>
        <dbReference type="EMBL" id="KXG74889.1"/>
    </source>
</evidence>
<dbReference type="AlphaFoldDB" id="A0A140L2W4"/>